<dbReference type="SMART" id="SM00228">
    <property type="entry name" value="PDZ"/>
    <property type="match status" value="2"/>
</dbReference>
<keyword evidence="10 11" id="KW-0472">Membrane</keyword>
<proteinExistence type="inferred from homology"/>
<dbReference type="Pfam" id="PF02163">
    <property type="entry name" value="Peptidase_M50"/>
    <property type="match status" value="1"/>
</dbReference>
<dbReference type="Gene3D" id="2.30.42.10">
    <property type="match status" value="2"/>
</dbReference>
<dbReference type="PANTHER" id="PTHR42837">
    <property type="entry name" value="REGULATOR OF SIGMA-E PROTEASE RSEP"/>
    <property type="match status" value="1"/>
</dbReference>
<evidence type="ECO:0000256" key="5">
    <source>
        <dbReference type="ARBA" id="ARBA00022692"/>
    </source>
</evidence>
<dbReference type="KEGG" id="teq:TEQUI_1407"/>
<dbReference type="EC" id="3.4.24.-" evidence="11"/>
<gene>
    <name evidence="13" type="ordered locus">TEQUI_1407</name>
</gene>
<dbReference type="CDD" id="cd06163">
    <property type="entry name" value="S2P-M50_PDZ_RseP-like"/>
    <property type="match status" value="1"/>
</dbReference>
<evidence type="ECO:0000256" key="9">
    <source>
        <dbReference type="ARBA" id="ARBA00023049"/>
    </source>
</evidence>
<feature type="domain" description="PDZ" evidence="12">
    <location>
        <begin position="112"/>
        <end position="184"/>
    </location>
</feature>
<accession>A0A654KIP3</accession>
<evidence type="ECO:0000256" key="6">
    <source>
        <dbReference type="ARBA" id="ARBA00022801"/>
    </source>
</evidence>
<protein>
    <recommendedName>
        <fullName evidence="11">Zinc metalloprotease</fullName>
        <ecNumber evidence="11">3.4.24.-</ecNumber>
    </recommendedName>
</protein>
<dbReference type="InterPro" id="IPR001478">
    <property type="entry name" value="PDZ"/>
</dbReference>
<dbReference type="Pfam" id="PF17820">
    <property type="entry name" value="PDZ_6"/>
    <property type="match status" value="1"/>
</dbReference>
<feature type="transmembrane region" description="Helical" evidence="11">
    <location>
        <begin position="368"/>
        <end position="388"/>
    </location>
</feature>
<keyword evidence="9 11" id="KW-0482">Metalloprotease</keyword>
<organism evidence="13 14">
    <name type="scientific">Taylorella equigenitalis (strain MCE9)</name>
    <dbReference type="NCBI Taxonomy" id="937774"/>
    <lineage>
        <taxon>Bacteria</taxon>
        <taxon>Pseudomonadati</taxon>
        <taxon>Pseudomonadota</taxon>
        <taxon>Betaproteobacteria</taxon>
        <taxon>Burkholderiales</taxon>
        <taxon>Alcaligenaceae</taxon>
        <taxon>Taylorella</taxon>
    </lineage>
</organism>
<evidence type="ECO:0000256" key="3">
    <source>
        <dbReference type="ARBA" id="ARBA00007931"/>
    </source>
</evidence>
<feature type="domain" description="PDZ" evidence="12">
    <location>
        <begin position="208"/>
        <end position="275"/>
    </location>
</feature>
<evidence type="ECO:0000256" key="8">
    <source>
        <dbReference type="ARBA" id="ARBA00022989"/>
    </source>
</evidence>
<dbReference type="EMBL" id="CP002456">
    <property type="protein sequence ID" value="ADU92321.1"/>
    <property type="molecule type" value="Genomic_DNA"/>
</dbReference>
<dbReference type="Proteomes" id="UP000007472">
    <property type="component" value="Chromosome"/>
</dbReference>
<dbReference type="InterPro" id="IPR036034">
    <property type="entry name" value="PDZ_sf"/>
</dbReference>
<evidence type="ECO:0000313" key="13">
    <source>
        <dbReference type="EMBL" id="ADU92321.1"/>
    </source>
</evidence>
<evidence type="ECO:0000256" key="7">
    <source>
        <dbReference type="ARBA" id="ARBA00022833"/>
    </source>
</evidence>
<feature type="transmembrane region" description="Helical" evidence="11">
    <location>
        <begin position="95"/>
        <end position="121"/>
    </location>
</feature>
<evidence type="ECO:0000256" key="2">
    <source>
        <dbReference type="ARBA" id="ARBA00004141"/>
    </source>
</evidence>
<evidence type="ECO:0000256" key="1">
    <source>
        <dbReference type="ARBA" id="ARBA00001947"/>
    </source>
</evidence>
<dbReference type="GO" id="GO:0016020">
    <property type="term" value="C:membrane"/>
    <property type="evidence" value="ECO:0007669"/>
    <property type="project" value="UniProtKB-SubCell"/>
</dbReference>
<dbReference type="SUPFAM" id="SSF50156">
    <property type="entry name" value="PDZ domain-like"/>
    <property type="match status" value="2"/>
</dbReference>
<keyword evidence="6 11" id="KW-0378">Hydrolase</keyword>
<keyword evidence="5 11" id="KW-0812">Transmembrane</keyword>
<name>A0A654KIP3_TAYEM</name>
<evidence type="ECO:0000256" key="10">
    <source>
        <dbReference type="ARBA" id="ARBA00023136"/>
    </source>
</evidence>
<reference evidence="13 14" key="1">
    <citation type="journal article" date="2011" name="J. Bacteriol.">
        <title>Genome sequence of Taylorella equigenitalis MCE9, the causative agent of contagious equine metritis.</title>
        <authorList>
            <person name="Hebert L."/>
            <person name="Moumen B."/>
            <person name="Duquesne F."/>
            <person name="Breuil M.F."/>
            <person name="Laugier C."/>
            <person name="Batto J.M."/>
            <person name="Renault P."/>
            <person name="Petry S."/>
        </authorList>
    </citation>
    <scope>NUCLEOTIDE SEQUENCE [LARGE SCALE GENOMIC DNA]</scope>
    <source>
        <strain evidence="13 14">MCE9</strain>
    </source>
</reference>
<dbReference type="GO" id="GO:0006508">
    <property type="term" value="P:proteolysis"/>
    <property type="evidence" value="ECO:0007669"/>
    <property type="project" value="UniProtKB-KW"/>
</dbReference>
<comment type="cofactor">
    <cofactor evidence="1 11">
        <name>Zn(2+)</name>
        <dbReference type="ChEBI" id="CHEBI:29105"/>
    </cofactor>
</comment>
<feature type="transmembrane region" description="Helical" evidence="11">
    <location>
        <begin position="415"/>
        <end position="435"/>
    </location>
</feature>
<dbReference type="PANTHER" id="PTHR42837:SF2">
    <property type="entry name" value="MEMBRANE METALLOPROTEASE ARASP2, CHLOROPLASTIC-RELATED"/>
    <property type="match status" value="1"/>
</dbReference>
<evidence type="ECO:0000256" key="4">
    <source>
        <dbReference type="ARBA" id="ARBA00022670"/>
    </source>
</evidence>
<keyword evidence="8 11" id="KW-1133">Transmembrane helix</keyword>
<dbReference type="GO" id="GO:0004222">
    <property type="term" value="F:metalloendopeptidase activity"/>
    <property type="evidence" value="ECO:0007669"/>
    <property type="project" value="InterPro"/>
</dbReference>
<keyword evidence="4 13" id="KW-0645">Protease</keyword>
<dbReference type="AlphaFoldDB" id="A0A654KIP3"/>
<comment type="subcellular location">
    <subcellularLocation>
        <location evidence="2">Membrane</location>
        <topology evidence="2">Multi-pass membrane protein</topology>
    </subcellularLocation>
</comment>
<keyword evidence="11" id="KW-0479">Metal-binding</keyword>
<dbReference type="GO" id="GO:0046872">
    <property type="term" value="F:metal ion binding"/>
    <property type="evidence" value="ECO:0007669"/>
    <property type="project" value="UniProtKB-KW"/>
</dbReference>
<dbReference type="InterPro" id="IPR041489">
    <property type="entry name" value="PDZ_6"/>
</dbReference>
<sequence>MLISLIAFIITISIVVVFHEWGHYLLARINGVHVEKFSLGFGRTLLSRVDSKGTEWALSMLPLGGYVKPLDIADPDHRFYKMGKSISEKSAFQKVIIYAAGPFFSFLLGIIIYFLIFMIGVKEPIAILGQPFEQSIAYKAGIRAGDKIVSIDGYDVNSWPQALEMLLGPATLGQETTLTLINSEGLAKKATFKFPVAKGSLEEYDVFGQAGLNLKLPKPKIIKIIKDSAAERYSLKEGDLILKADGVNIADSLQLIQTIKKSPNKEILLEVDRGGSDILIPVIPEMHEEKSGIKVGRLGAQLGGDYPSTLVRYGITDSIQKATNKTWNTATISLKLLGRMITGDLSIKNLSGPISIAQYSGQVVQTGFMNFMQFIALISISIGLLNLLPVPGLDGGQMLIHTVEAISGRELSEKFMKGVVTVGYALLLCMMFIAFRNDILKLINYF</sequence>
<comment type="similarity">
    <text evidence="3 11">Belongs to the peptidase M50B family.</text>
</comment>
<dbReference type="InterPro" id="IPR004387">
    <property type="entry name" value="Pept_M50_Zn"/>
</dbReference>
<dbReference type="InterPro" id="IPR008915">
    <property type="entry name" value="Peptidase_M50"/>
</dbReference>
<feature type="transmembrane region" description="Helical" evidence="11">
    <location>
        <begin position="6"/>
        <end position="26"/>
    </location>
</feature>
<evidence type="ECO:0000256" key="11">
    <source>
        <dbReference type="RuleBase" id="RU362031"/>
    </source>
</evidence>
<evidence type="ECO:0000313" key="14">
    <source>
        <dbReference type="Proteomes" id="UP000007472"/>
    </source>
</evidence>
<dbReference type="NCBIfam" id="TIGR00054">
    <property type="entry name" value="RIP metalloprotease RseP"/>
    <property type="match status" value="1"/>
</dbReference>
<keyword evidence="7 11" id="KW-0862">Zinc</keyword>
<evidence type="ECO:0000259" key="12">
    <source>
        <dbReference type="SMART" id="SM00228"/>
    </source>
</evidence>